<evidence type="ECO:0008006" key="3">
    <source>
        <dbReference type="Google" id="ProtNLM"/>
    </source>
</evidence>
<dbReference type="EMBL" id="BGPR01064858">
    <property type="protein sequence ID" value="GBO39761.1"/>
    <property type="molecule type" value="Genomic_DNA"/>
</dbReference>
<name>A0A4Y2WRL2_ARAVE</name>
<sequence length="155" mass="17093">MTIPLFYRSLLVKLFYKNVDCAAIALKKFRTLKDLRSGSGPMTAFDLKKITDKFEESGSFDVKCGTGRKAIASMSMEGVATAFPEASNSALGMCSARGISRTLDMPVSTVRKILRNILQCYSFKTTHVQELVPVVLPKREAFAPQFLARMEVGNA</sequence>
<gene>
    <name evidence="1" type="ORF">AVEN_4234_1</name>
</gene>
<proteinExistence type="predicted"/>
<comment type="caution">
    <text evidence="1">The sequence shown here is derived from an EMBL/GenBank/DDBJ whole genome shotgun (WGS) entry which is preliminary data.</text>
</comment>
<evidence type="ECO:0000313" key="2">
    <source>
        <dbReference type="Proteomes" id="UP000499080"/>
    </source>
</evidence>
<dbReference type="AlphaFoldDB" id="A0A4Y2WRL2"/>
<reference evidence="1 2" key="1">
    <citation type="journal article" date="2019" name="Sci. Rep.">
        <title>Orb-weaving spider Araneus ventricosus genome elucidates the spidroin gene catalogue.</title>
        <authorList>
            <person name="Kono N."/>
            <person name="Nakamura H."/>
            <person name="Ohtoshi R."/>
            <person name="Moran D.A.P."/>
            <person name="Shinohara A."/>
            <person name="Yoshida Y."/>
            <person name="Fujiwara M."/>
            <person name="Mori M."/>
            <person name="Tomita M."/>
            <person name="Arakawa K."/>
        </authorList>
    </citation>
    <scope>NUCLEOTIDE SEQUENCE [LARGE SCALE GENOMIC DNA]</scope>
</reference>
<organism evidence="1 2">
    <name type="scientific">Araneus ventricosus</name>
    <name type="common">Orbweaver spider</name>
    <name type="synonym">Epeira ventricosa</name>
    <dbReference type="NCBI Taxonomy" id="182803"/>
    <lineage>
        <taxon>Eukaryota</taxon>
        <taxon>Metazoa</taxon>
        <taxon>Ecdysozoa</taxon>
        <taxon>Arthropoda</taxon>
        <taxon>Chelicerata</taxon>
        <taxon>Arachnida</taxon>
        <taxon>Araneae</taxon>
        <taxon>Araneomorphae</taxon>
        <taxon>Entelegynae</taxon>
        <taxon>Araneoidea</taxon>
        <taxon>Araneidae</taxon>
        <taxon>Araneus</taxon>
    </lineage>
</organism>
<evidence type="ECO:0000313" key="1">
    <source>
        <dbReference type="EMBL" id="GBO39761.1"/>
    </source>
</evidence>
<protein>
    <recommendedName>
        <fullName evidence="3">DUF4817 domain-containing protein</fullName>
    </recommendedName>
</protein>
<dbReference type="Proteomes" id="UP000499080">
    <property type="component" value="Unassembled WGS sequence"/>
</dbReference>
<keyword evidence="2" id="KW-1185">Reference proteome</keyword>
<accession>A0A4Y2WRL2</accession>